<evidence type="ECO:0000256" key="1">
    <source>
        <dbReference type="SAM" id="MobiDB-lite"/>
    </source>
</evidence>
<dbReference type="OrthoDB" id="9810174at2"/>
<dbReference type="Proteomes" id="UP000198781">
    <property type="component" value="Unassembled WGS sequence"/>
</dbReference>
<dbReference type="InterPro" id="IPR011083">
    <property type="entry name" value="Phage_tail_collar_dom"/>
</dbReference>
<dbReference type="Pfam" id="PF07484">
    <property type="entry name" value="Collar"/>
    <property type="match status" value="1"/>
</dbReference>
<dbReference type="RefSeq" id="WP_092740785.1">
    <property type="nucleotide sequence ID" value="NZ_FMZC01000002.1"/>
</dbReference>
<proteinExistence type="predicted"/>
<dbReference type="AlphaFoldDB" id="A0A1G6MHP6"/>
<reference evidence="3 4" key="1">
    <citation type="submission" date="2016-10" db="EMBL/GenBank/DDBJ databases">
        <authorList>
            <person name="de Groot N.N."/>
        </authorList>
    </citation>
    <scope>NUCLEOTIDE SEQUENCE [LARGE SCALE GENOMIC DNA]</scope>
    <source>
        <strain evidence="3 4">DSM 16619</strain>
    </source>
</reference>
<name>A0A1G6MHP6_9BURK</name>
<dbReference type="EMBL" id="FMZC01000002">
    <property type="protein sequence ID" value="SDC54516.1"/>
    <property type="molecule type" value="Genomic_DNA"/>
</dbReference>
<feature type="compositionally biased region" description="Low complexity" evidence="1">
    <location>
        <begin position="98"/>
        <end position="117"/>
    </location>
</feature>
<evidence type="ECO:0000313" key="3">
    <source>
        <dbReference type="EMBL" id="SDC54516.1"/>
    </source>
</evidence>
<dbReference type="Gene3D" id="3.90.1340.10">
    <property type="entry name" value="Phage tail collar domain"/>
    <property type="match status" value="1"/>
</dbReference>
<keyword evidence="4" id="KW-1185">Reference proteome</keyword>
<dbReference type="SUPFAM" id="SSF88874">
    <property type="entry name" value="Receptor-binding domain of short tail fibre protein gp12"/>
    <property type="match status" value="1"/>
</dbReference>
<dbReference type="STRING" id="187868.SAMN05192589_102406"/>
<dbReference type="InterPro" id="IPR037053">
    <property type="entry name" value="Phage_tail_collar_dom_sf"/>
</dbReference>
<gene>
    <name evidence="3" type="ORF">SAMN05192589_102406</name>
</gene>
<accession>A0A1G6MHP6</accession>
<sequence length="176" mass="18507">MASDPFLGEITLFAGNFAPKNWAFCWGQTLAISQNQALFSLLGTTYGGNGQTTFALPDLRGRVPLGMGQGLGLSNFVQGEMGGRESVTLTSNQLPTHSHSTVMSVSSSPGNSAAPNGKYLAASNRRDDQFTDQSPDGNLAGLTSGPAGGNQPHENMQPYLALNFIIALQGIFPSRN</sequence>
<feature type="domain" description="Phage tail collar" evidence="2">
    <location>
        <begin position="8"/>
        <end position="64"/>
    </location>
</feature>
<feature type="region of interest" description="Disordered" evidence="1">
    <location>
        <begin position="98"/>
        <end position="154"/>
    </location>
</feature>
<protein>
    <submittedName>
        <fullName evidence="3">Microcystin-dependent protein</fullName>
    </submittedName>
</protein>
<organism evidence="3 4">
    <name type="scientific">Paracidovorax valerianellae</name>
    <dbReference type="NCBI Taxonomy" id="187868"/>
    <lineage>
        <taxon>Bacteria</taxon>
        <taxon>Pseudomonadati</taxon>
        <taxon>Pseudomonadota</taxon>
        <taxon>Betaproteobacteria</taxon>
        <taxon>Burkholderiales</taxon>
        <taxon>Comamonadaceae</taxon>
        <taxon>Paracidovorax</taxon>
    </lineage>
</organism>
<evidence type="ECO:0000259" key="2">
    <source>
        <dbReference type="Pfam" id="PF07484"/>
    </source>
</evidence>
<evidence type="ECO:0000313" key="4">
    <source>
        <dbReference type="Proteomes" id="UP000198781"/>
    </source>
</evidence>